<dbReference type="AlphaFoldDB" id="A0A1Y5S3T7"/>
<keyword evidence="1" id="KW-0812">Transmembrane</keyword>
<evidence type="ECO:0000313" key="2">
    <source>
        <dbReference type="EMBL" id="SLN31572.1"/>
    </source>
</evidence>
<proteinExistence type="predicted"/>
<protein>
    <recommendedName>
        <fullName evidence="4">DUF2842 domain-containing protein</fullName>
    </recommendedName>
</protein>
<keyword evidence="1" id="KW-0472">Membrane</keyword>
<accession>A0A1Y5S3T7</accession>
<dbReference type="OrthoDB" id="7510023at2"/>
<dbReference type="Pfam" id="PF11003">
    <property type="entry name" value="DUF2842"/>
    <property type="match status" value="1"/>
</dbReference>
<feature type="transmembrane region" description="Helical" evidence="1">
    <location>
        <begin position="12"/>
        <end position="31"/>
    </location>
</feature>
<organism evidence="2 3">
    <name type="scientific">Aquimixticola soesokkakensis</name>
    <dbReference type="NCBI Taxonomy" id="1519096"/>
    <lineage>
        <taxon>Bacteria</taxon>
        <taxon>Pseudomonadati</taxon>
        <taxon>Pseudomonadota</taxon>
        <taxon>Alphaproteobacteria</taxon>
        <taxon>Rhodobacterales</taxon>
        <taxon>Paracoccaceae</taxon>
        <taxon>Aquimixticola</taxon>
    </lineage>
</organism>
<sequence>MALSYKGRRRLAMLALVVGLPAYIVACVTVVNLAERALGRPSILLEFVIYAALGVAWAFPLKSVFQGVGGADPDAEPPVYLDDAVREADKLREKYEIKK</sequence>
<dbReference type="EMBL" id="FWFS01000003">
    <property type="protein sequence ID" value="SLN31572.1"/>
    <property type="molecule type" value="Genomic_DNA"/>
</dbReference>
<dbReference type="InterPro" id="IPR021265">
    <property type="entry name" value="DUF2842"/>
</dbReference>
<keyword evidence="1" id="KW-1133">Transmembrane helix</keyword>
<evidence type="ECO:0000313" key="3">
    <source>
        <dbReference type="Proteomes" id="UP000193862"/>
    </source>
</evidence>
<dbReference type="Proteomes" id="UP000193862">
    <property type="component" value="Unassembled WGS sequence"/>
</dbReference>
<reference evidence="2 3" key="1">
    <citation type="submission" date="2017-03" db="EMBL/GenBank/DDBJ databases">
        <authorList>
            <person name="Afonso C.L."/>
            <person name="Miller P.J."/>
            <person name="Scott M.A."/>
            <person name="Spackman E."/>
            <person name="Goraichik I."/>
            <person name="Dimitrov K.M."/>
            <person name="Suarez D.L."/>
            <person name="Swayne D.E."/>
        </authorList>
    </citation>
    <scope>NUCLEOTIDE SEQUENCE [LARGE SCALE GENOMIC DNA]</scope>
    <source>
        <strain evidence="2 3">CECT 8620</strain>
    </source>
</reference>
<dbReference type="RefSeq" id="WP_085835771.1">
    <property type="nucleotide sequence ID" value="NZ_FWFS01000003.1"/>
</dbReference>
<gene>
    <name evidence="2" type="ORF">AQS8620_01030</name>
</gene>
<name>A0A1Y5S3T7_9RHOB</name>
<evidence type="ECO:0000256" key="1">
    <source>
        <dbReference type="SAM" id="Phobius"/>
    </source>
</evidence>
<evidence type="ECO:0008006" key="4">
    <source>
        <dbReference type="Google" id="ProtNLM"/>
    </source>
</evidence>
<feature type="transmembrane region" description="Helical" evidence="1">
    <location>
        <begin position="43"/>
        <end position="61"/>
    </location>
</feature>
<keyword evidence="3" id="KW-1185">Reference proteome</keyword>